<evidence type="ECO:0000256" key="3">
    <source>
        <dbReference type="ARBA" id="ARBA00022723"/>
    </source>
</evidence>
<reference evidence="9" key="1">
    <citation type="submission" date="2020-12" db="EMBL/GenBank/DDBJ databases">
        <title>Metabolic potential, ecology and presence of endohyphal bacteria is reflected in genomic diversity of Mucoromycotina.</title>
        <authorList>
            <person name="Muszewska A."/>
            <person name="Okrasinska A."/>
            <person name="Steczkiewicz K."/>
            <person name="Drgas O."/>
            <person name="Orlowska M."/>
            <person name="Perlinska-Lenart U."/>
            <person name="Aleksandrzak-Piekarczyk T."/>
            <person name="Szatraj K."/>
            <person name="Zielenkiewicz U."/>
            <person name="Pilsyk S."/>
            <person name="Malc E."/>
            <person name="Mieczkowski P."/>
            <person name="Kruszewska J.S."/>
            <person name="Biernat P."/>
            <person name="Pawlowska J."/>
        </authorList>
    </citation>
    <scope>NUCLEOTIDE SEQUENCE</scope>
    <source>
        <strain evidence="9">WA0000067209</strain>
    </source>
</reference>
<protein>
    <recommendedName>
        <fullName evidence="8">Peptidase M48 domain-containing protein</fullName>
    </recommendedName>
</protein>
<name>A0A8H7UAG3_MORIS</name>
<dbReference type="AlphaFoldDB" id="A0A8H7UAG3"/>
<dbReference type="GO" id="GO:0005743">
    <property type="term" value="C:mitochondrial inner membrane"/>
    <property type="evidence" value="ECO:0007669"/>
    <property type="project" value="TreeGrafter"/>
</dbReference>
<comment type="cofactor">
    <cofactor evidence="1">
        <name>Zn(2+)</name>
        <dbReference type="ChEBI" id="CHEBI:29105"/>
    </cofactor>
</comment>
<evidence type="ECO:0000313" key="9">
    <source>
        <dbReference type="EMBL" id="KAG2174352.1"/>
    </source>
</evidence>
<keyword evidence="7" id="KW-0472">Membrane</keyword>
<keyword evidence="10" id="KW-1185">Reference proteome</keyword>
<evidence type="ECO:0000256" key="6">
    <source>
        <dbReference type="ARBA" id="ARBA00023049"/>
    </source>
</evidence>
<proteinExistence type="predicted"/>
<dbReference type="InterPro" id="IPR051156">
    <property type="entry name" value="Mito/Outer_Membr_Metalloprot"/>
</dbReference>
<dbReference type="Pfam" id="PF01435">
    <property type="entry name" value="Peptidase_M48"/>
    <property type="match status" value="1"/>
</dbReference>
<evidence type="ECO:0000256" key="2">
    <source>
        <dbReference type="ARBA" id="ARBA00022670"/>
    </source>
</evidence>
<dbReference type="OrthoDB" id="7464992at2759"/>
<feature type="non-terminal residue" evidence="9">
    <location>
        <position position="1"/>
    </location>
</feature>
<keyword evidence="2" id="KW-0645">Protease</keyword>
<keyword evidence="5" id="KW-0862">Zinc</keyword>
<dbReference type="PANTHER" id="PTHR22726:SF18">
    <property type="entry name" value="PEPTIDASE M48 DOMAIN-CONTAINING PROTEIN"/>
    <property type="match status" value="1"/>
</dbReference>
<dbReference type="InterPro" id="IPR001915">
    <property type="entry name" value="Peptidase_M48"/>
</dbReference>
<evidence type="ECO:0000256" key="1">
    <source>
        <dbReference type="ARBA" id="ARBA00001947"/>
    </source>
</evidence>
<keyword evidence="3" id="KW-0479">Metal-binding</keyword>
<dbReference type="GO" id="GO:0004222">
    <property type="term" value="F:metalloendopeptidase activity"/>
    <property type="evidence" value="ECO:0007669"/>
    <property type="project" value="InterPro"/>
</dbReference>
<evidence type="ECO:0000256" key="5">
    <source>
        <dbReference type="ARBA" id="ARBA00022833"/>
    </source>
</evidence>
<comment type="caution">
    <text evidence="9">The sequence shown here is derived from an EMBL/GenBank/DDBJ whole genome shotgun (WGS) entry which is preliminary data.</text>
</comment>
<gene>
    <name evidence="9" type="ORF">INT43_004375</name>
</gene>
<sequence length="506" mass="56993">RSLRPNTSYYQSCAQKIPKACIRTPSLNNFPILHTQFHHDLLLNSIRKFHTTSPRNVPIIPLPAVLLGLLKSGKLVSLVSLSSKTSLTLLPHSIFRQYRLSTKIFASIPFIGIALLLGVGLDKVRLHFKVILLRIEIIIDHSFYVVLKAPNTDRLRLVYLSEEEEAEVVTLEVDQLLGSHSGLIAPKDNEYVQWLQTVTNNIARVAVDDIRDPVRKYDNDDPNAKQYDVNIICDSSTLNAMCAGNKILIYDLMIEYLEFNTEMMAVIISHEVAHSIQRHFVETHGFASFMLMIGDISRGVFWMLTESLGPYVNQKLNEMISGFVTMETETTYNRGLEKEADLVGLMLMAKAGYDPRTALTVWSKMSEIDEKTDSEAEASQIAKQKVEAKSEDTMSSIANANLPNKAGQADNLNVSVKEFVDKLLSSWFGSTHPPSVERLEYMREYLPEAVKVYEQTLAVNGQPHAYQFPQQDSSPQEVQPTYSDSLSRWIARIFGSTRDANNGVAY</sequence>
<dbReference type="GO" id="GO:0006515">
    <property type="term" value="P:protein quality control for misfolded or incompletely synthesized proteins"/>
    <property type="evidence" value="ECO:0007669"/>
    <property type="project" value="TreeGrafter"/>
</dbReference>
<dbReference type="Proteomes" id="UP000654370">
    <property type="component" value="Unassembled WGS sequence"/>
</dbReference>
<evidence type="ECO:0000256" key="7">
    <source>
        <dbReference type="SAM" id="Phobius"/>
    </source>
</evidence>
<keyword evidence="4" id="KW-0378">Hydrolase</keyword>
<dbReference type="GO" id="GO:0046872">
    <property type="term" value="F:metal ion binding"/>
    <property type="evidence" value="ECO:0007669"/>
    <property type="project" value="UniProtKB-KW"/>
</dbReference>
<evidence type="ECO:0000313" key="10">
    <source>
        <dbReference type="Proteomes" id="UP000654370"/>
    </source>
</evidence>
<keyword evidence="6" id="KW-0482">Metalloprotease</keyword>
<evidence type="ECO:0000259" key="8">
    <source>
        <dbReference type="Pfam" id="PF01435"/>
    </source>
</evidence>
<keyword evidence="7" id="KW-1133">Transmembrane helix</keyword>
<dbReference type="GO" id="GO:0034982">
    <property type="term" value="P:mitochondrial protein processing"/>
    <property type="evidence" value="ECO:0007669"/>
    <property type="project" value="TreeGrafter"/>
</dbReference>
<dbReference type="PANTHER" id="PTHR22726">
    <property type="entry name" value="METALLOENDOPEPTIDASE OMA1"/>
    <property type="match status" value="1"/>
</dbReference>
<dbReference type="CDD" id="cd07331">
    <property type="entry name" value="M48C_Oma1_like"/>
    <property type="match status" value="1"/>
</dbReference>
<organism evidence="9 10">
    <name type="scientific">Mortierella isabellina</name>
    <name type="common">Filamentous fungus</name>
    <name type="synonym">Umbelopsis isabellina</name>
    <dbReference type="NCBI Taxonomy" id="91625"/>
    <lineage>
        <taxon>Eukaryota</taxon>
        <taxon>Fungi</taxon>
        <taxon>Fungi incertae sedis</taxon>
        <taxon>Mucoromycota</taxon>
        <taxon>Mucoromycotina</taxon>
        <taxon>Umbelopsidomycetes</taxon>
        <taxon>Umbelopsidales</taxon>
        <taxon>Umbelopsidaceae</taxon>
        <taxon>Umbelopsis</taxon>
    </lineage>
</organism>
<evidence type="ECO:0000256" key="4">
    <source>
        <dbReference type="ARBA" id="ARBA00022801"/>
    </source>
</evidence>
<feature type="transmembrane region" description="Helical" evidence="7">
    <location>
        <begin position="104"/>
        <end position="121"/>
    </location>
</feature>
<keyword evidence="7" id="KW-0812">Transmembrane</keyword>
<dbReference type="EMBL" id="JAEPQZ010000013">
    <property type="protein sequence ID" value="KAG2174352.1"/>
    <property type="molecule type" value="Genomic_DNA"/>
</dbReference>
<feature type="domain" description="Peptidase M48" evidence="8">
    <location>
        <begin position="224"/>
        <end position="444"/>
    </location>
</feature>
<accession>A0A8H7UAG3</accession>